<feature type="transmembrane region" description="Helical" evidence="8">
    <location>
        <begin position="210"/>
        <end position="232"/>
    </location>
</feature>
<comment type="similarity">
    <text evidence="7">Belongs to the amino acid-polyamine-organocation (APC) superfamily. Polyamine:cation symporter (PHS) (TC 2.A.3.12) family.</text>
</comment>
<evidence type="ECO:0000256" key="7">
    <source>
        <dbReference type="ARBA" id="ARBA00024041"/>
    </source>
</evidence>
<keyword evidence="6 8" id="KW-0472">Membrane</keyword>
<feature type="transmembrane region" description="Helical" evidence="8">
    <location>
        <begin position="332"/>
        <end position="351"/>
    </location>
</feature>
<dbReference type="Gene3D" id="1.20.1740.10">
    <property type="entry name" value="Amino acid/polyamine transporter I"/>
    <property type="match status" value="1"/>
</dbReference>
<evidence type="ECO:0000256" key="6">
    <source>
        <dbReference type="ARBA" id="ARBA00023136"/>
    </source>
</evidence>
<sequence>MVGITFFAVCGGNYGMEDAVGAAGPRLTMIGLLLLPMFWSLPIGLMTAELSAMIPEAGGYVVWVHRALGPFWAHQNALWNLVANAFDNALYPVMFVDYLKFFQLFRRLNGLRSWLVSVGMLICVTGLNLLGVDVVASSSTLFAVLVISPFAALTIAGAPALDMHALFAPCERPIEWGTFLSVLLWNTSGYDSAGALAAEVRDPGTDFPKAMVVTIVLVTIVYLLPLAVAISLDHENLDDWTDGHFAQVAQAHVGEWLSAWIALGGAISAVGLLNTLLCTSARVAASSAKLYVLPPCLGELERRDGQPRRATLAMSCLLAVACLLEFSELVSISMLFYGATTFLEFVALIVLRYREEHTYRPYRIPLGNRMLVVASLPSLGLCVLLIALSDYRSVIFFFFTSVFGTLTYFLAHGLE</sequence>
<evidence type="ECO:0000256" key="3">
    <source>
        <dbReference type="ARBA" id="ARBA00022475"/>
    </source>
</evidence>
<feature type="transmembrane region" description="Helical" evidence="8">
    <location>
        <begin position="394"/>
        <end position="411"/>
    </location>
</feature>
<feature type="transmembrane region" description="Helical" evidence="8">
    <location>
        <begin position="114"/>
        <end position="135"/>
    </location>
</feature>
<comment type="subcellular location">
    <subcellularLocation>
        <location evidence="1">Cell membrane</location>
        <topology evidence="1">Multi-pass membrane protein</topology>
    </subcellularLocation>
</comment>
<keyword evidence="4 8" id="KW-0812">Transmembrane</keyword>
<dbReference type="InterPro" id="IPR002293">
    <property type="entry name" value="AA/rel_permease1"/>
</dbReference>
<evidence type="ECO:0000313" key="9">
    <source>
        <dbReference type="EMBL" id="KOO21116.1"/>
    </source>
</evidence>
<evidence type="ECO:0000313" key="10">
    <source>
        <dbReference type="Proteomes" id="UP000037460"/>
    </source>
</evidence>
<dbReference type="GO" id="GO:0005886">
    <property type="term" value="C:plasma membrane"/>
    <property type="evidence" value="ECO:0007669"/>
    <property type="project" value="UniProtKB-SubCell"/>
</dbReference>
<keyword evidence="2" id="KW-0813">Transport</keyword>
<dbReference type="PANTHER" id="PTHR45826:SF2">
    <property type="entry name" value="AMINO ACID TRANSPORTER"/>
    <property type="match status" value="1"/>
</dbReference>
<evidence type="ECO:0000256" key="5">
    <source>
        <dbReference type="ARBA" id="ARBA00022989"/>
    </source>
</evidence>
<evidence type="ECO:0000256" key="8">
    <source>
        <dbReference type="SAM" id="Phobius"/>
    </source>
</evidence>
<keyword evidence="3" id="KW-1003">Cell membrane</keyword>
<dbReference type="EMBL" id="JWZX01003389">
    <property type="protein sequence ID" value="KOO21116.1"/>
    <property type="molecule type" value="Genomic_DNA"/>
</dbReference>
<evidence type="ECO:0000256" key="4">
    <source>
        <dbReference type="ARBA" id="ARBA00022692"/>
    </source>
</evidence>
<keyword evidence="10" id="KW-1185">Reference proteome</keyword>
<reference evidence="10" key="1">
    <citation type="journal article" date="2015" name="PLoS Genet.">
        <title>Genome Sequence and Transcriptome Analyses of Chrysochromulina tobin: Metabolic Tools for Enhanced Algal Fitness in the Prominent Order Prymnesiales (Haptophyceae).</title>
        <authorList>
            <person name="Hovde B.T."/>
            <person name="Deodato C.R."/>
            <person name="Hunsperger H.M."/>
            <person name="Ryken S.A."/>
            <person name="Yost W."/>
            <person name="Jha R.K."/>
            <person name="Patterson J."/>
            <person name="Monnat R.J. Jr."/>
            <person name="Barlow S.B."/>
            <person name="Starkenburg S.R."/>
            <person name="Cattolico R.A."/>
        </authorList>
    </citation>
    <scope>NUCLEOTIDE SEQUENCE</scope>
    <source>
        <strain evidence="10">CCMP291</strain>
    </source>
</reference>
<dbReference type="AlphaFoldDB" id="A0A0M0J3H6"/>
<name>A0A0M0J3H6_9EUKA</name>
<feature type="transmembrane region" description="Helical" evidence="8">
    <location>
        <begin position="141"/>
        <end position="161"/>
    </location>
</feature>
<gene>
    <name evidence="9" type="ORF">Ctob_001968</name>
</gene>
<comment type="caution">
    <text evidence="9">The sequence shown here is derived from an EMBL/GenBank/DDBJ whole genome shotgun (WGS) entry which is preliminary data.</text>
</comment>
<organism evidence="9 10">
    <name type="scientific">Chrysochromulina tobinii</name>
    <dbReference type="NCBI Taxonomy" id="1460289"/>
    <lineage>
        <taxon>Eukaryota</taxon>
        <taxon>Haptista</taxon>
        <taxon>Haptophyta</taxon>
        <taxon>Prymnesiophyceae</taxon>
        <taxon>Prymnesiales</taxon>
        <taxon>Chrysochromulinaceae</taxon>
        <taxon>Chrysochromulina</taxon>
    </lineage>
</organism>
<dbReference type="Proteomes" id="UP000037460">
    <property type="component" value="Unassembled WGS sequence"/>
</dbReference>
<dbReference type="PIRSF" id="PIRSF006060">
    <property type="entry name" value="AA_transporter"/>
    <property type="match status" value="1"/>
</dbReference>
<dbReference type="PANTHER" id="PTHR45826">
    <property type="entry name" value="POLYAMINE TRANSPORTER PUT1"/>
    <property type="match status" value="1"/>
</dbReference>
<proteinExistence type="inferred from homology"/>
<evidence type="ECO:0000256" key="2">
    <source>
        <dbReference type="ARBA" id="ARBA00022448"/>
    </source>
</evidence>
<dbReference type="Pfam" id="PF13520">
    <property type="entry name" value="AA_permease_2"/>
    <property type="match status" value="1"/>
</dbReference>
<feature type="transmembrane region" description="Helical" evidence="8">
    <location>
        <begin position="257"/>
        <end position="277"/>
    </location>
</feature>
<feature type="transmembrane region" description="Helical" evidence="8">
    <location>
        <begin position="371"/>
        <end position="388"/>
    </location>
</feature>
<keyword evidence="5 8" id="KW-1133">Transmembrane helix</keyword>
<protein>
    <submittedName>
        <fullName evidence="9">Neutral amino acid transport protein</fullName>
    </submittedName>
</protein>
<accession>A0A0M0J3H6</accession>
<dbReference type="GO" id="GO:0015203">
    <property type="term" value="F:polyamine transmembrane transporter activity"/>
    <property type="evidence" value="ECO:0007669"/>
    <property type="project" value="UniProtKB-ARBA"/>
</dbReference>
<evidence type="ECO:0000256" key="1">
    <source>
        <dbReference type="ARBA" id="ARBA00004651"/>
    </source>
</evidence>
<dbReference type="OrthoDB" id="5982228at2759"/>
<dbReference type="InterPro" id="IPR044566">
    <property type="entry name" value="RMV1-like"/>
</dbReference>